<evidence type="ECO:0000313" key="1">
    <source>
        <dbReference type="Proteomes" id="UP000887565"/>
    </source>
</evidence>
<sequence>MVPDLSEEWDGPEQRHQFLAGEVDDQAYAWANFMKNANLRGPQGGCCRDWRSLDDADVIVDGAQCLSKGVGDRLLLSNCGQCLGSCRCH</sequence>
<name>A0A915HI28_ROMCU</name>
<accession>A0A915HI28</accession>
<reference evidence="2" key="1">
    <citation type="submission" date="2022-11" db="UniProtKB">
        <authorList>
            <consortium name="WormBaseParasite"/>
        </authorList>
    </citation>
    <scope>IDENTIFICATION</scope>
</reference>
<evidence type="ECO:0000313" key="2">
    <source>
        <dbReference type="WBParaSite" id="nRc.2.0.1.t01089-RA"/>
    </source>
</evidence>
<protein>
    <submittedName>
        <fullName evidence="2">Uncharacterized protein</fullName>
    </submittedName>
</protein>
<dbReference type="Proteomes" id="UP000887565">
    <property type="component" value="Unplaced"/>
</dbReference>
<dbReference type="WBParaSite" id="nRc.2.0.1.t01089-RA">
    <property type="protein sequence ID" value="nRc.2.0.1.t01089-RA"/>
    <property type="gene ID" value="nRc.2.0.1.g01089"/>
</dbReference>
<organism evidence="1 2">
    <name type="scientific">Romanomermis culicivorax</name>
    <name type="common">Nematode worm</name>
    <dbReference type="NCBI Taxonomy" id="13658"/>
    <lineage>
        <taxon>Eukaryota</taxon>
        <taxon>Metazoa</taxon>
        <taxon>Ecdysozoa</taxon>
        <taxon>Nematoda</taxon>
        <taxon>Enoplea</taxon>
        <taxon>Dorylaimia</taxon>
        <taxon>Mermithida</taxon>
        <taxon>Mermithoidea</taxon>
        <taxon>Mermithidae</taxon>
        <taxon>Romanomermis</taxon>
    </lineage>
</organism>
<proteinExistence type="predicted"/>
<dbReference type="AlphaFoldDB" id="A0A915HI28"/>
<keyword evidence="1" id="KW-1185">Reference proteome</keyword>